<evidence type="ECO:0000313" key="5">
    <source>
        <dbReference type="Proteomes" id="UP000187280"/>
    </source>
</evidence>
<dbReference type="STRING" id="71657.SAMN02982996_02555"/>
<dbReference type="PANTHER" id="PTHR37813:SF1">
    <property type="entry name" value="FELS-2 PROPHAGE PROTEIN"/>
    <property type="match status" value="1"/>
</dbReference>
<name>A0A1H4E8W2_9GAMM</name>
<evidence type="ECO:0000313" key="4">
    <source>
        <dbReference type="EMBL" id="SEA81473.1"/>
    </source>
</evidence>
<feature type="transmembrane region" description="Helical" evidence="3">
    <location>
        <begin position="578"/>
        <end position="596"/>
    </location>
</feature>
<dbReference type="GeneID" id="97765409"/>
<dbReference type="InterPro" id="IPR010090">
    <property type="entry name" value="Phage_tape_meas"/>
</dbReference>
<reference evidence="4 5" key="1">
    <citation type="submission" date="2016-10" db="EMBL/GenBank/DDBJ databases">
        <authorList>
            <person name="de Groot N.N."/>
        </authorList>
    </citation>
    <scope>NUCLEOTIDE SEQUENCE [LARGE SCALE GENOMIC DNA]</scope>
    <source>
        <strain evidence="4 5">ATCC 29281</strain>
    </source>
</reference>
<evidence type="ECO:0000256" key="1">
    <source>
        <dbReference type="ARBA" id="ARBA00022612"/>
    </source>
</evidence>
<gene>
    <name evidence="4" type="ORF">SAMN02982996_02555</name>
</gene>
<feature type="transmembrane region" description="Helical" evidence="3">
    <location>
        <begin position="625"/>
        <end position="645"/>
    </location>
</feature>
<dbReference type="NCBIfam" id="TIGR01760">
    <property type="entry name" value="tape_meas_TP901"/>
    <property type="match status" value="1"/>
</dbReference>
<dbReference type="EMBL" id="FNQS01000009">
    <property type="protein sequence ID" value="SEA81473.1"/>
    <property type="molecule type" value="Genomic_DNA"/>
</dbReference>
<feature type="region of interest" description="Disordered" evidence="2">
    <location>
        <begin position="777"/>
        <end position="825"/>
    </location>
</feature>
<evidence type="ECO:0000256" key="2">
    <source>
        <dbReference type="SAM" id="MobiDB-lite"/>
    </source>
</evidence>
<dbReference type="Proteomes" id="UP000187280">
    <property type="component" value="Unassembled WGS sequence"/>
</dbReference>
<dbReference type="PANTHER" id="PTHR37813">
    <property type="entry name" value="FELS-2 PROPHAGE PROTEIN"/>
    <property type="match status" value="1"/>
</dbReference>
<dbReference type="RefSeq" id="WP_074728922.1">
    <property type="nucleotide sequence ID" value="NZ_FNQS01000009.1"/>
</dbReference>
<keyword evidence="1" id="KW-1188">Viral release from host cell</keyword>
<keyword evidence="3" id="KW-0812">Transmembrane</keyword>
<feature type="compositionally biased region" description="Basic and acidic residues" evidence="2">
    <location>
        <begin position="779"/>
        <end position="798"/>
    </location>
</feature>
<accession>A0A1H4E8W2</accession>
<protein>
    <submittedName>
        <fullName evidence="4">Phage tail tape measure protein, TP901 family, core region</fullName>
    </submittedName>
</protein>
<keyword evidence="3" id="KW-1133">Transmembrane helix</keyword>
<organism evidence="4 5">
    <name type="scientific">Lonsdalea quercina</name>
    <dbReference type="NCBI Taxonomy" id="71657"/>
    <lineage>
        <taxon>Bacteria</taxon>
        <taxon>Pseudomonadati</taxon>
        <taxon>Pseudomonadota</taxon>
        <taxon>Gammaproteobacteria</taxon>
        <taxon>Enterobacterales</taxon>
        <taxon>Pectobacteriaceae</taxon>
        <taxon>Lonsdalea</taxon>
    </lineage>
</organism>
<keyword evidence="5" id="KW-1185">Reference proteome</keyword>
<keyword evidence="3" id="KW-0472">Membrane</keyword>
<dbReference type="AlphaFoldDB" id="A0A1H4E8W2"/>
<sequence>MANFDESSSGAAAFRQSLLEYSRSMASFNQAYQRMMTSQVRMMESMARAASQSGRHLPRLNDDLQDVSRIQDTLTSQQIRLLELSEKYTALSEQREALRADLSESVDNVKETASPIVDWVKAYAEQQASLRNITVSSGLSGTQEQQIADALREYSLQSSQRQSALTSGLETLIEGGVDPMKGKDLLGVVGTAAAATQADIKQMAQLGAAFNTLKFDGKQAVTGAFDHMLSGAKAGDLDVASLSSSLPELAGSFEQNGITGDAALSQIVSSLAVGKAASGSDDTAVANLKGWLESVNSNDIGERYASAGVNYQASMADYIKQGFSTYEASLMIGQRLIDDKGEKFKSEWQAAVAKGDMATQERLMAKSGLSKVFDNNQAVSHLLNMRQNWDDYQQNKQAMLSPEAEGTMARDASAQNNTLKGQWQHMQVAGDTMSLSVGEALAPALMAVGDAVMPVLDGFARWLQLHPGLIQAVVVAQQAFSVFKAVFSGVRYALNLLHSGLTLAQSVFTRFGGALRQGVLAVGRVVMGGMRVVSGLVRSGLSLAQSGIMRFGGALGRGLLIAGRAVMVFGRALLMNPIGLLITGIAVGAYLIYRYWEPISNWFSARWEDVKKAFRGGIGSVSKLLLNWSPIGIIYKLFAAVLSYFNIKLPSNLSNAGGKMIGALSAAISRKWGSVKAVFSGFGSSLSQWASELWEGLKTNFSGGIGRLTQILVDWSPIGIFHKLFEGVLSYFGVDLPASFSEFGSNLIGSLISGITDKWEKLKSVVSNLGSSISGWFNDEPKDDDKSSNKTITQREHPVVTPPPARKTAADVPQMPATTGANANAKAGAGEGLKLSFSPTIHVNGQPATATPEIKNALNLSLHELEKMMQKVMEQQQRRGYA</sequence>
<proteinExistence type="predicted"/>
<evidence type="ECO:0000256" key="3">
    <source>
        <dbReference type="SAM" id="Phobius"/>
    </source>
</evidence>